<name>A0ABW0ARW6_9ACTN</name>
<proteinExistence type="inferred from homology"/>
<keyword evidence="6 8" id="KW-0560">Oxidoreductase</keyword>
<dbReference type="Pfam" id="PF13738">
    <property type="entry name" value="Pyr_redox_3"/>
    <property type="match status" value="1"/>
</dbReference>
<dbReference type="EC" id="1.14.13.-" evidence="8"/>
<organism evidence="8 9">
    <name type="scientific">Streptomyces amakusaensis</name>
    <dbReference type="NCBI Taxonomy" id="67271"/>
    <lineage>
        <taxon>Bacteria</taxon>
        <taxon>Bacillati</taxon>
        <taxon>Actinomycetota</taxon>
        <taxon>Actinomycetes</taxon>
        <taxon>Kitasatosporales</taxon>
        <taxon>Streptomycetaceae</taxon>
        <taxon>Streptomyces</taxon>
    </lineage>
</organism>
<keyword evidence="4" id="KW-0274">FAD</keyword>
<dbReference type="PRINTS" id="PR00411">
    <property type="entry name" value="PNDRDTASEI"/>
</dbReference>
<evidence type="ECO:0000256" key="3">
    <source>
        <dbReference type="ARBA" id="ARBA00022630"/>
    </source>
</evidence>
<dbReference type="InterPro" id="IPR050775">
    <property type="entry name" value="FAD-binding_Monooxygenases"/>
</dbReference>
<comment type="caution">
    <text evidence="8">The sequence shown here is derived from an EMBL/GenBank/DDBJ whole genome shotgun (WGS) entry which is preliminary data.</text>
</comment>
<evidence type="ECO:0000256" key="7">
    <source>
        <dbReference type="ARBA" id="ARBA00023033"/>
    </source>
</evidence>
<keyword evidence="7 8" id="KW-0503">Monooxygenase</keyword>
<dbReference type="SUPFAM" id="SSF51905">
    <property type="entry name" value="FAD/NAD(P)-binding domain"/>
    <property type="match status" value="2"/>
</dbReference>
<protein>
    <submittedName>
        <fullName evidence="8">Flavin-containing monooxygenase</fullName>
        <ecNumber evidence="8">1.14.13.-</ecNumber>
    </submittedName>
</protein>
<evidence type="ECO:0000256" key="2">
    <source>
        <dbReference type="ARBA" id="ARBA00010139"/>
    </source>
</evidence>
<evidence type="ECO:0000256" key="4">
    <source>
        <dbReference type="ARBA" id="ARBA00022827"/>
    </source>
</evidence>
<keyword evidence="5" id="KW-0521">NADP</keyword>
<evidence type="ECO:0000313" key="8">
    <source>
        <dbReference type="EMBL" id="MFC5154817.1"/>
    </source>
</evidence>
<dbReference type="PANTHER" id="PTHR43098:SF3">
    <property type="entry name" value="L-ORNITHINE N(5)-MONOOXYGENASE-RELATED"/>
    <property type="match status" value="1"/>
</dbReference>
<keyword evidence="9" id="KW-1185">Reference proteome</keyword>
<comment type="cofactor">
    <cofactor evidence="1">
        <name>FAD</name>
        <dbReference type="ChEBI" id="CHEBI:57692"/>
    </cofactor>
</comment>
<sequence length="543" mass="58910">MDTRTTPAAPAAPAASLDAVVVGAGLSGLYQLHRLRELGMRTRVFEAGDDVGGTWYWNRYPGARCDIESMSYSYSFSPELDQEWVWSEKYAGQPEILRYLRHVADRFGLREDITLGTRVTRAVYDEDGRVWRITTDTGESVTARFLVMASGSNSAPKTPDVPGFGSFAGPTYHTARWPREDVDLTGLRVAVIGTGSSGVQIIPELAGRVAGLTVFQRTPAYALPAFNRPLSAAEVAERKAGYPEFRRAQRRSKGGSVVELPTRSALEVTPAERTATYEAGWQSGLLSGLLRSYTDLLVDAEANETAAEFVRGKIASIVADEETAERLTPRTFPFGTKRPCLDSGYYAAYNRPGVSLVDLSATPIEEITPKGVRTSDREHLFDAMVFATGFDALTGALTAVEIVGRGGVTLREKWADGPRSCLGLLTAGFPNLFTVAGPLSPSVLTNMVVSIEQHVEWITDCVAHLRDRGLTQIEADPAAEDAWTAHVAELADQTLYPAVASWYTGANVPGKARVFLAYVGGADRYRAECDAVARDGYRGFALS</sequence>
<dbReference type="Gene3D" id="3.50.50.60">
    <property type="entry name" value="FAD/NAD(P)-binding domain"/>
    <property type="match status" value="3"/>
</dbReference>
<accession>A0ABW0ARW6</accession>
<dbReference type="RefSeq" id="WP_344482051.1">
    <property type="nucleotide sequence ID" value="NZ_BAAASB010000017.1"/>
</dbReference>
<evidence type="ECO:0000256" key="5">
    <source>
        <dbReference type="ARBA" id="ARBA00022857"/>
    </source>
</evidence>
<dbReference type="InterPro" id="IPR036188">
    <property type="entry name" value="FAD/NAD-bd_sf"/>
</dbReference>
<evidence type="ECO:0000313" key="9">
    <source>
        <dbReference type="Proteomes" id="UP001596160"/>
    </source>
</evidence>
<keyword evidence="3" id="KW-0285">Flavoprotein</keyword>
<dbReference type="GO" id="GO:0004497">
    <property type="term" value="F:monooxygenase activity"/>
    <property type="evidence" value="ECO:0007669"/>
    <property type="project" value="UniProtKB-KW"/>
</dbReference>
<dbReference type="EMBL" id="JBHSKP010000017">
    <property type="protein sequence ID" value="MFC5154817.1"/>
    <property type="molecule type" value="Genomic_DNA"/>
</dbReference>
<gene>
    <name evidence="8" type="ORF">ACFPRH_24055</name>
</gene>
<dbReference type="PANTHER" id="PTHR43098">
    <property type="entry name" value="L-ORNITHINE N(5)-MONOOXYGENASE-RELATED"/>
    <property type="match status" value="1"/>
</dbReference>
<evidence type="ECO:0000256" key="1">
    <source>
        <dbReference type="ARBA" id="ARBA00001974"/>
    </source>
</evidence>
<reference evidence="9" key="1">
    <citation type="journal article" date="2019" name="Int. J. Syst. Evol. Microbiol.">
        <title>The Global Catalogue of Microorganisms (GCM) 10K type strain sequencing project: providing services to taxonomists for standard genome sequencing and annotation.</title>
        <authorList>
            <consortium name="The Broad Institute Genomics Platform"/>
            <consortium name="The Broad Institute Genome Sequencing Center for Infectious Disease"/>
            <person name="Wu L."/>
            <person name="Ma J."/>
        </authorList>
    </citation>
    <scope>NUCLEOTIDE SEQUENCE [LARGE SCALE GENOMIC DNA]</scope>
    <source>
        <strain evidence="9">PCU 266</strain>
    </source>
</reference>
<dbReference type="Proteomes" id="UP001596160">
    <property type="component" value="Unassembled WGS sequence"/>
</dbReference>
<comment type="similarity">
    <text evidence="2">Belongs to the FAD-binding monooxygenase family.</text>
</comment>
<evidence type="ECO:0000256" key="6">
    <source>
        <dbReference type="ARBA" id="ARBA00023002"/>
    </source>
</evidence>